<evidence type="ECO:0000256" key="2">
    <source>
        <dbReference type="ARBA" id="ARBA00023008"/>
    </source>
</evidence>
<dbReference type="Pfam" id="PF00127">
    <property type="entry name" value="Copper-bind"/>
    <property type="match status" value="1"/>
</dbReference>
<dbReference type="InterPro" id="IPR008972">
    <property type="entry name" value="Cupredoxin"/>
</dbReference>
<dbReference type="SUPFAM" id="SSF49503">
    <property type="entry name" value="Cupredoxins"/>
    <property type="match status" value="1"/>
</dbReference>
<dbReference type="PROSITE" id="PS51318">
    <property type="entry name" value="TAT"/>
    <property type="match status" value="1"/>
</dbReference>
<keyword evidence="1" id="KW-0479">Metal-binding</keyword>
<feature type="region of interest" description="Disordered" evidence="3">
    <location>
        <begin position="27"/>
        <end position="53"/>
    </location>
</feature>
<accession>A0A1G6NR68</accession>
<dbReference type="OrthoDB" id="6744at2157"/>
<dbReference type="AlphaFoldDB" id="A0A1G6NR68"/>
<dbReference type="InterPro" id="IPR000923">
    <property type="entry name" value="BlueCu_1"/>
</dbReference>
<keyword evidence="2" id="KW-0186">Copper</keyword>
<evidence type="ECO:0000313" key="7">
    <source>
        <dbReference type="Proteomes" id="UP000199320"/>
    </source>
</evidence>
<dbReference type="Gene3D" id="2.60.40.420">
    <property type="entry name" value="Cupredoxins - blue copper proteins"/>
    <property type="match status" value="1"/>
</dbReference>
<dbReference type="Proteomes" id="UP000324021">
    <property type="component" value="Unassembled WGS sequence"/>
</dbReference>
<reference evidence="7 8" key="2">
    <citation type="submission" date="2016-10" db="EMBL/GenBank/DDBJ databases">
        <authorList>
            <person name="Varghese N."/>
            <person name="Submissions S."/>
        </authorList>
    </citation>
    <scope>NUCLEOTIDE SEQUENCE [LARGE SCALE GENOMIC DNA]</scope>
    <source>
        <strain evidence="5 8">CDM_1</strain>
        <strain evidence="7">CDM_6</strain>
    </source>
</reference>
<reference evidence="6" key="1">
    <citation type="submission" date="2016-10" db="EMBL/GenBank/DDBJ databases">
        <authorList>
            <person name="de Groot N.N."/>
        </authorList>
    </citation>
    <scope>NUCLEOTIDE SEQUENCE [LARGE SCALE GENOMIC DNA]</scope>
    <source>
        <strain evidence="6">CDM_6</strain>
    </source>
</reference>
<evidence type="ECO:0000313" key="5">
    <source>
        <dbReference type="EMBL" id="SDC69757.1"/>
    </source>
</evidence>
<evidence type="ECO:0000259" key="4">
    <source>
        <dbReference type="Pfam" id="PF00127"/>
    </source>
</evidence>
<dbReference type="InterPro" id="IPR006311">
    <property type="entry name" value="TAT_signal"/>
</dbReference>
<gene>
    <name evidence="6" type="ORF">SAMN04488694_10676</name>
    <name evidence="5" type="ORF">SAMN05192552_1006119</name>
</gene>
<proteinExistence type="predicted"/>
<dbReference type="RefSeq" id="WP_092932105.1">
    <property type="nucleotide sequence ID" value="NZ_FMZP01000006.1"/>
</dbReference>
<evidence type="ECO:0000313" key="6">
    <source>
        <dbReference type="EMBL" id="SET39283.1"/>
    </source>
</evidence>
<sequence length="169" mass="17239">MAQDNPVSRRTALKLTGAAASTALVAGCSGGGNGNGNGNGDDSGSSGVEIEPGTHIDFSGQTTHWEGLAPSGIEGQQNPTIILTEGETYTIGWSEGDGANHNLELRNSNGEVVDEYTTGATVAEPGDSEQFEFTASSDLATYNCNPHPQMEGMIEVQSGSGGSGNESSE</sequence>
<evidence type="ECO:0000256" key="3">
    <source>
        <dbReference type="SAM" id="MobiDB-lite"/>
    </source>
</evidence>
<evidence type="ECO:0000256" key="1">
    <source>
        <dbReference type="ARBA" id="ARBA00022723"/>
    </source>
</evidence>
<dbReference type="Proteomes" id="UP000199320">
    <property type="component" value="Unassembled WGS sequence"/>
</dbReference>
<name>A0A1G6NR68_9EURY</name>
<evidence type="ECO:0000313" key="8">
    <source>
        <dbReference type="Proteomes" id="UP000324021"/>
    </source>
</evidence>
<dbReference type="GO" id="GO:0009055">
    <property type="term" value="F:electron transfer activity"/>
    <property type="evidence" value="ECO:0007669"/>
    <property type="project" value="InterPro"/>
</dbReference>
<keyword evidence="7" id="KW-1185">Reference proteome</keyword>
<dbReference type="EMBL" id="FMZP01000006">
    <property type="protein sequence ID" value="SDC69757.1"/>
    <property type="molecule type" value="Genomic_DNA"/>
</dbReference>
<dbReference type="STRING" id="392421.SAMN04488694_10676"/>
<protein>
    <submittedName>
        <fullName evidence="5">Copper binding protein, plastocyanin/azurin family</fullName>
    </submittedName>
</protein>
<dbReference type="GO" id="GO:0005507">
    <property type="term" value="F:copper ion binding"/>
    <property type="evidence" value="ECO:0007669"/>
    <property type="project" value="InterPro"/>
</dbReference>
<feature type="compositionally biased region" description="Gly residues" evidence="3">
    <location>
        <begin position="28"/>
        <end position="41"/>
    </location>
</feature>
<organism evidence="5 8">
    <name type="scientific">Natrinema hispanicum</name>
    <dbReference type="NCBI Taxonomy" id="392421"/>
    <lineage>
        <taxon>Archaea</taxon>
        <taxon>Methanobacteriati</taxon>
        <taxon>Methanobacteriota</taxon>
        <taxon>Stenosarchaea group</taxon>
        <taxon>Halobacteria</taxon>
        <taxon>Halobacteriales</taxon>
        <taxon>Natrialbaceae</taxon>
        <taxon>Natrinema</taxon>
    </lineage>
</organism>
<feature type="domain" description="Blue (type 1) copper" evidence="4">
    <location>
        <begin position="85"/>
        <end position="157"/>
    </location>
</feature>
<dbReference type="EMBL" id="FOIC01000006">
    <property type="protein sequence ID" value="SET39283.1"/>
    <property type="molecule type" value="Genomic_DNA"/>
</dbReference>